<proteinExistence type="predicted"/>
<keyword evidence="2" id="KW-1185">Reference proteome</keyword>
<reference evidence="2" key="1">
    <citation type="journal article" date="2019" name="Int. J. Syst. Evol. Microbiol.">
        <title>The Global Catalogue of Microorganisms (GCM) 10K type strain sequencing project: providing services to taxonomists for standard genome sequencing and annotation.</title>
        <authorList>
            <consortium name="The Broad Institute Genomics Platform"/>
            <consortium name="The Broad Institute Genome Sequencing Center for Infectious Disease"/>
            <person name="Wu L."/>
            <person name="Ma J."/>
        </authorList>
    </citation>
    <scope>NUCLEOTIDE SEQUENCE [LARGE SCALE GENOMIC DNA]</scope>
    <source>
        <strain evidence="2">CGMCC 4.7241</strain>
    </source>
</reference>
<dbReference type="InterPro" id="IPR029063">
    <property type="entry name" value="SAM-dependent_MTases_sf"/>
</dbReference>
<sequence>MAETPELPRTLLDELYADGVAYDAAQPDRLQRRRNLEPDAAELLWVMLQAANVRTMVEIGTSNGYSTPS</sequence>
<dbReference type="EMBL" id="JBHRZH010000055">
    <property type="protein sequence ID" value="MFC3766441.1"/>
    <property type="molecule type" value="Genomic_DNA"/>
</dbReference>
<dbReference type="RefSeq" id="WP_205121951.1">
    <property type="nucleotide sequence ID" value="NZ_JAFBCM010000001.1"/>
</dbReference>
<evidence type="ECO:0008006" key="3">
    <source>
        <dbReference type="Google" id="ProtNLM"/>
    </source>
</evidence>
<accession>A0ABV7YML9</accession>
<organism evidence="1 2">
    <name type="scientific">Tenggerimyces flavus</name>
    <dbReference type="NCBI Taxonomy" id="1708749"/>
    <lineage>
        <taxon>Bacteria</taxon>
        <taxon>Bacillati</taxon>
        <taxon>Actinomycetota</taxon>
        <taxon>Actinomycetes</taxon>
        <taxon>Propionibacteriales</taxon>
        <taxon>Nocardioidaceae</taxon>
        <taxon>Tenggerimyces</taxon>
    </lineage>
</organism>
<evidence type="ECO:0000313" key="1">
    <source>
        <dbReference type="EMBL" id="MFC3766441.1"/>
    </source>
</evidence>
<protein>
    <recommendedName>
        <fullName evidence="3">O-methyltransferase</fullName>
    </recommendedName>
</protein>
<evidence type="ECO:0000313" key="2">
    <source>
        <dbReference type="Proteomes" id="UP001595699"/>
    </source>
</evidence>
<dbReference type="Proteomes" id="UP001595699">
    <property type="component" value="Unassembled WGS sequence"/>
</dbReference>
<dbReference type="Gene3D" id="3.40.50.150">
    <property type="entry name" value="Vaccinia Virus protein VP39"/>
    <property type="match status" value="1"/>
</dbReference>
<comment type="caution">
    <text evidence="1">The sequence shown here is derived from an EMBL/GenBank/DDBJ whole genome shotgun (WGS) entry which is preliminary data.</text>
</comment>
<gene>
    <name evidence="1" type="ORF">ACFOUW_36830</name>
</gene>
<name>A0ABV7YML9_9ACTN</name>